<feature type="compositionally biased region" description="Basic residues" evidence="4">
    <location>
        <begin position="19"/>
        <end position="31"/>
    </location>
</feature>
<keyword evidence="2 5" id="KW-0167">Capsid protein</keyword>
<evidence type="ECO:0000256" key="2">
    <source>
        <dbReference type="ARBA" id="ARBA00022561"/>
    </source>
</evidence>
<comment type="subcellular location">
    <subcellularLocation>
        <location evidence="1">Virion</location>
    </subcellularLocation>
</comment>
<evidence type="ECO:0000256" key="1">
    <source>
        <dbReference type="ARBA" id="ARBA00004328"/>
    </source>
</evidence>
<feature type="compositionally biased region" description="Basic residues" evidence="4">
    <location>
        <begin position="1"/>
        <end position="10"/>
    </location>
</feature>
<gene>
    <name evidence="5" type="primary">CP</name>
</gene>
<keyword evidence="3" id="KW-0946">Virion</keyword>
<dbReference type="InterPro" id="IPR001517">
    <property type="entry name" value="Luteo_coat"/>
</dbReference>
<dbReference type="EMBL" id="MZ277873">
    <property type="protein sequence ID" value="UVD39185.1"/>
    <property type="molecule type" value="Genomic_RNA"/>
</dbReference>
<evidence type="ECO:0000313" key="5">
    <source>
        <dbReference type="EMBL" id="UVD39185.1"/>
    </source>
</evidence>
<dbReference type="PRINTS" id="PR00915">
    <property type="entry name" value="LUTEOGP1COAT"/>
</dbReference>
<feature type="region of interest" description="Disordered" evidence="4">
    <location>
        <begin position="1"/>
        <end position="74"/>
    </location>
</feature>
<reference evidence="5" key="1">
    <citation type="submission" date="2021-05" db="EMBL/GenBank/DDBJ databases">
        <authorList>
            <person name="Ashwini K."/>
            <person name="Bhattarai A."/>
            <person name="Sureja A.K."/>
            <person name="Jain R.K."/>
            <person name="Basavaraj Y.B."/>
        </authorList>
    </citation>
    <scope>NUCLEOTIDE SEQUENCE</scope>
    <source>
        <strain evidence="5">RKJ-32</strain>
    </source>
</reference>
<evidence type="ECO:0000256" key="3">
    <source>
        <dbReference type="ARBA" id="ARBA00022844"/>
    </source>
</evidence>
<sequence>MNTAAGRRRNGSSASNRTLRNRRRRQRRAARLRSGIPPGGNTVMVLPNVQPRRRRNRRSRGRRGGGVPRGPGTSEVFQFILPDLKGNSSGTIKFGPSLSQKPEFATGILKSYSRYKISQVTLSFRSEASATDGGAIVYQLDPTCAASKLDSKLHRFSISNRAPQNITWRGAQIRGDEWHSTSNEQFWVLYEGNGESKVAGSITVRMVAQFLNPK</sequence>
<feature type="compositionally biased region" description="Basic residues" evidence="4">
    <location>
        <begin position="51"/>
        <end position="63"/>
    </location>
</feature>
<dbReference type="Pfam" id="PF00894">
    <property type="entry name" value="Luteo_coat"/>
    <property type="match status" value="1"/>
</dbReference>
<evidence type="ECO:0000256" key="4">
    <source>
        <dbReference type="SAM" id="MobiDB-lite"/>
    </source>
</evidence>
<dbReference type="GO" id="GO:0005198">
    <property type="term" value="F:structural molecule activity"/>
    <property type="evidence" value="ECO:0007669"/>
    <property type="project" value="InterPro"/>
</dbReference>
<dbReference type="GO" id="GO:0019028">
    <property type="term" value="C:viral capsid"/>
    <property type="evidence" value="ECO:0007669"/>
    <property type="project" value="UniProtKB-KW"/>
</dbReference>
<name>A0A976SRW5_9VIRU</name>
<accession>A0A976SRW5</accession>
<protein>
    <submittedName>
        <fullName evidence="5">Coat protein</fullName>
    </submittedName>
</protein>
<proteinExistence type="predicted"/>
<organism evidence="5">
    <name type="scientific">Pumpkin yellows virus</name>
    <dbReference type="NCBI Taxonomy" id="2973506"/>
    <lineage>
        <taxon>Viruses</taxon>
        <taxon>Riboviria</taxon>
        <taxon>Orthornavirae</taxon>
        <taxon>Pisuviricota</taxon>
        <taxon>Pisoniviricetes</taxon>
        <taxon>Sobelivirales</taxon>
        <taxon>Solemoviridae</taxon>
    </lineage>
</organism>